<dbReference type="PANTHER" id="PTHR10993">
    <property type="entry name" value="OCTANOYLTRANSFERASE"/>
    <property type="match status" value="1"/>
</dbReference>
<comment type="catalytic activity">
    <reaction evidence="6 7">
        <text>octanoyl-[ACP] + L-lysyl-[protein] = N(6)-octanoyl-L-lysyl-[protein] + holo-[ACP] + H(+)</text>
        <dbReference type="Rhea" id="RHEA:17665"/>
        <dbReference type="Rhea" id="RHEA-COMP:9636"/>
        <dbReference type="Rhea" id="RHEA-COMP:9685"/>
        <dbReference type="Rhea" id="RHEA-COMP:9752"/>
        <dbReference type="Rhea" id="RHEA-COMP:9928"/>
        <dbReference type="ChEBI" id="CHEBI:15378"/>
        <dbReference type="ChEBI" id="CHEBI:29969"/>
        <dbReference type="ChEBI" id="CHEBI:64479"/>
        <dbReference type="ChEBI" id="CHEBI:78463"/>
        <dbReference type="ChEBI" id="CHEBI:78809"/>
        <dbReference type="EC" id="2.3.1.181"/>
    </reaction>
</comment>
<reference evidence="12 13" key="1">
    <citation type="journal article" date="2018" name="Genome Biol. Evol.">
        <title>Partnering With a Pest: Genomes of Hemlock Woolly Adelgid Symbionts Reveal Atypical Nutritional Provisioning Patterns in Dual-Obligate Bacteria.</title>
        <authorList>
            <person name="Weglarz K.M."/>
            <person name="Havill N.P."/>
            <person name="Burke G.R."/>
            <person name="von Dohlen C.D."/>
        </authorList>
    </citation>
    <scope>NUCLEOTIDE SEQUENCE [LARGE SCALE GENOMIC DNA]</scope>
    <source>
        <strain evidence="12">ENA</strain>
    </source>
</reference>
<comment type="similarity">
    <text evidence="6 7">Belongs to the LipB family.</text>
</comment>
<evidence type="ECO:0000256" key="5">
    <source>
        <dbReference type="ARBA" id="ARBA00024732"/>
    </source>
</evidence>
<evidence type="ECO:0000313" key="13">
    <source>
        <dbReference type="Proteomes" id="UP000274458"/>
    </source>
</evidence>
<feature type="binding site" evidence="6 9">
    <location>
        <begin position="71"/>
        <end position="78"/>
    </location>
    <ligand>
        <name>substrate</name>
    </ligand>
</feature>
<dbReference type="OrthoDB" id="9787061at2"/>
<organism evidence="12 13">
    <name type="scientific">Candidatus Annandia adelgestsuga</name>
    <dbReference type="NCBI Taxonomy" id="1302411"/>
    <lineage>
        <taxon>Bacteria</taxon>
        <taxon>Pseudomonadati</taxon>
        <taxon>Pseudomonadota</taxon>
        <taxon>Gammaproteobacteria</taxon>
        <taxon>Enterobacterales</taxon>
        <taxon>Enterobacteriaceae</taxon>
        <taxon>Candidatus Annandia</taxon>
    </lineage>
</organism>
<evidence type="ECO:0000256" key="7">
    <source>
        <dbReference type="PIRNR" id="PIRNR016262"/>
    </source>
</evidence>
<dbReference type="AlphaFoldDB" id="A0A3Q9CKW4"/>
<dbReference type="Gene3D" id="3.30.930.10">
    <property type="entry name" value="Bira Bifunctional Protein, Domain 2"/>
    <property type="match status" value="1"/>
</dbReference>
<name>A0A3Q9CKW4_9ENTR</name>
<evidence type="ECO:0000256" key="9">
    <source>
        <dbReference type="PIRSR" id="PIRSR016262-2"/>
    </source>
</evidence>
<evidence type="ECO:0000256" key="10">
    <source>
        <dbReference type="PIRSR" id="PIRSR016262-3"/>
    </source>
</evidence>
<dbReference type="InterPro" id="IPR004143">
    <property type="entry name" value="BPL_LPL_catalytic"/>
</dbReference>
<dbReference type="UniPathway" id="UPA00538">
    <property type="reaction ID" value="UER00592"/>
</dbReference>
<protein>
    <recommendedName>
        <fullName evidence="6 7">Octanoyltransferase</fullName>
        <ecNumber evidence="6 7">2.3.1.181</ecNumber>
    </recommendedName>
    <alternativeName>
        <fullName evidence="6">Lipoate-protein ligase B</fullName>
    </alternativeName>
    <alternativeName>
        <fullName evidence="6">Lipoyl/octanoyl transferase</fullName>
    </alternativeName>
    <alternativeName>
        <fullName evidence="6">Octanoyl-[acyl-carrier-protein]-protein N-octanoyltransferase</fullName>
    </alternativeName>
</protein>
<comment type="function">
    <text evidence="5 6 7">Catalyzes the transfer of endogenously produced octanoic acid from octanoyl-acyl-carrier-protein onto the lipoyl domains of lipoate-dependent enzymes. Lipoyl-ACP can also act as a substrate although octanoyl-ACP is likely to be the physiological substrate.</text>
</comment>
<evidence type="ECO:0000256" key="4">
    <source>
        <dbReference type="ARBA" id="ARBA00023315"/>
    </source>
</evidence>
<keyword evidence="4 6" id="KW-0012">Acyltransferase</keyword>
<feature type="active site" description="Acyl-thioester intermediate" evidence="6 8">
    <location>
        <position position="169"/>
    </location>
</feature>
<feature type="binding site" evidence="6 9">
    <location>
        <begin position="151"/>
        <end position="153"/>
    </location>
    <ligand>
        <name>substrate</name>
    </ligand>
</feature>
<dbReference type="CDD" id="cd16444">
    <property type="entry name" value="LipB"/>
    <property type="match status" value="1"/>
</dbReference>
<evidence type="ECO:0000256" key="6">
    <source>
        <dbReference type="HAMAP-Rule" id="MF_00013"/>
    </source>
</evidence>
<comment type="pathway">
    <text evidence="1 6 7">Protein modification; protein lipoylation via endogenous pathway; protein N(6)-(lipoyl)lysine from octanoyl-[acyl-carrier-protein]: step 1/2.</text>
</comment>
<dbReference type="PROSITE" id="PS01313">
    <property type="entry name" value="LIPB"/>
    <property type="match status" value="1"/>
</dbReference>
<proteinExistence type="inferred from homology"/>
<dbReference type="InterPro" id="IPR020605">
    <property type="entry name" value="Octanoyltransferase_CS"/>
</dbReference>
<dbReference type="GO" id="GO:0009249">
    <property type="term" value="P:protein lipoylation"/>
    <property type="evidence" value="ECO:0007669"/>
    <property type="project" value="InterPro"/>
</dbReference>
<evidence type="ECO:0000313" key="12">
    <source>
        <dbReference type="EMBL" id="AZP36355.1"/>
    </source>
</evidence>
<dbReference type="KEGG" id="aade:C3B56_00263"/>
<evidence type="ECO:0000259" key="11">
    <source>
        <dbReference type="PROSITE" id="PS51733"/>
    </source>
</evidence>
<keyword evidence="3 6" id="KW-0808">Transferase</keyword>
<dbReference type="HAMAP" id="MF_00013">
    <property type="entry name" value="LipB"/>
    <property type="match status" value="1"/>
</dbReference>
<dbReference type="PROSITE" id="PS51733">
    <property type="entry name" value="BPL_LPL_CATALYTIC"/>
    <property type="match status" value="1"/>
</dbReference>
<dbReference type="RefSeq" id="WP_126071625.1">
    <property type="nucleotide sequence ID" value="NZ_CP026513.1"/>
</dbReference>
<dbReference type="EMBL" id="CP026513">
    <property type="protein sequence ID" value="AZP36355.1"/>
    <property type="molecule type" value="Genomic_DNA"/>
</dbReference>
<dbReference type="NCBIfam" id="TIGR00214">
    <property type="entry name" value="lipB"/>
    <property type="match status" value="1"/>
</dbReference>
<feature type="domain" description="BPL/LPL catalytic" evidence="11">
    <location>
        <begin position="30"/>
        <end position="207"/>
    </location>
</feature>
<gene>
    <name evidence="6 12" type="primary">lipB</name>
    <name evidence="12" type="ORF">C3B56_00263</name>
</gene>
<sequence>MNNIIIKNLGKLEWYKVVNNMNLFNKKRKFNTCDEIWLVEHYPIFTIGKKNKNKYKKINNIINIPIMYSDRGGDITYHGLGQQIIYFLIDLKRKKINIKKFIDIIVKSIINTLSYFNIKSYYLKKRPGIYVKKKKICSLGLQIYKGYTSHGLALNVNMDLLPFKYIKPCGYKDLKMTQIKNFINNIKINKVTKILINFLIYILCIKYI</sequence>
<keyword evidence="2 6" id="KW-0963">Cytoplasm</keyword>
<dbReference type="SUPFAM" id="SSF55681">
    <property type="entry name" value="Class II aaRS and biotin synthetases"/>
    <property type="match status" value="1"/>
</dbReference>
<evidence type="ECO:0000256" key="1">
    <source>
        <dbReference type="ARBA" id="ARBA00004821"/>
    </source>
</evidence>
<dbReference type="GO" id="GO:0033819">
    <property type="term" value="F:lipoyl(octanoyl) transferase activity"/>
    <property type="evidence" value="ECO:0007669"/>
    <property type="project" value="UniProtKB-EC"/>
</dbReference>
<dbReference type="Pfam" id="PF21948">
    <property type="entry name" value="LplA-B_cat"/>
    <property type="match status" value="1"/>
</dbReference>
<accession>A0A3Q9CKW4</accession>
<comment type="subcellular location">
    <subcellularLocation>
        <location evidence="6">Cytoplasm</location>
    </subcellularLocation>
</comment>
<dbReference type="Proteomes" id="UP000274458">
    <property type="component" value="Chromosome"/>
</dbReference>
<dbReference type="PIRSF" id="PIRSF016262">
    <property type="entry name" value="LPLase"/>
    <property type="match status" value="1"/>
</dbReference>
<keyword evidence="13" id="KW-1185">Reference proteome</keyword>
<dbReference type="NCBIfam" id="NF010922">
    <property type="entry name" value="PRK14342.1"/>
    <property type="match status" value="1"/>
</dbReference>
<evidence type="ECO:0000256" key="3">
    <source>
        <dbReference type="ARBA" id="ARBA00022679"/>
    </source>
</evidence>
<comment type="miscellaneous">
    <text evidence="6">In the reaction, the free carboxyl group of octanoic acid is attached via an amide linkage to the epsilon-amino group of a specific lysine residue of lipoyl domains of lipoate-dependent enzymes.</text>
</comment>
<dbReference type="FunFam" id="3.30.930.10:FF:000020">
    <property type="entry name" value="Octanoyltransferase"/>
    <property type="match status" value="1"/>
</dbReference>
<evidence type="ECO:0000256" key="2">
    <source>
        <dbReference type="ARBA" id="ARBA00022490"/>
    </source>
</evidence>
<dbReference type="GO" id="GO:0005737">
    <property type="term" value="C:cytoplasm"/>
    <property type="evidence" value="ECO:0007669"/>
    <property type="project" value="UniProtKB-SubCell"/>
</dbReference>
<dbReference type="EC" id="2.3.1.181" evidence="6 7"/>
<dbReference type="InterPro" id="IPR000544">
    <property type="entry name" value="Octanoyltransferase"/>
</dbReference>
<dbReference type="PANTHER" id="PTHR10993:SF7">
    <property type="entry name" value="LIPOYLTRANSFERASE 2, MITOCHONDRIAL-RELATED"/>
    <property type="match status" value="1"/>
</dbReference>
<evidence type="ECO:0000256" key="8">
    <source>
        <dbReference type="PIRSR" id="PIRSR016262-1"/>
    </source>
</evidence>
<feature type="site" description="Lowers pKa of active site Cys" evidence="6 10">
    <location>
        <position position="135"/>
    </location>
</feature>
<dbReference type="InterPro" id="IPR045864">
    <property type="entry name" value="aa-tRNA-synth_II/BPL/LPL"/>
</dbReference>
<feature type="binding site" evidence="6 9">
    <location>
        <begin position="138"/>
        <end position="140"/>
    </location>
    <ligand>
        <name>substrate</name>
    </ligand>
</feature>